<keyword evidence="13" id="KW-0998">Cell outer membrane</keyword>
<protein>
    <submittedName>
        <fullName evidence="18">Polysaccharide export protein</fullName>
    </submittedName>
</protein>
<comment type="subcellular location">
    <subcellularLocation>
        <location evidence="1">Cell outer membrane</location>
        <topology evidence="1">Multi-pass membrane protein</topology>
    </subcellularLocation>
</comment>
<evidence type="ECO:0000256" key="1">
    <source>
        <dbReference type="ARBA" id="ARBA00004571"/>
    </source>
</evidence>
<dbReference type="AlphaFoldDB" id="A0A4P7CL49"/>
<evidence type="ECO:0000256" key="7">
    <source>
        <dbReference type="ARBA" id="ARBA00022729"/>
    </source>
</evidence>
<keyword evidence="5" id="KW-0762">Sugar transport</keyword>
<keyword evidence="8" id="KW-0625">Polysaccharide transport</keyword>
<evidence type="ECO:0000259" key="17">
    <source>
        <dbReference type="Pfam" id="PF22461"/>
    </source>
</evidence>
<dbReference type="PROSITE" id="PS51257">
    <property type="entry name" value="PROKAR_LIPOPROTEIN"/>
    <property type="match status" value="1"/>
</dbReference>
<keyword evidence="6" id="KW-0812">Transmembrane</keyword>
<evidence type="ECO:0000256" key="6">
    <source>
        <dbReference type="ARBA" id="ARBA00022692"/>
    </source>
</evidence>
<evidence type="ECO:0000256" key="2">
    <source>
        <dbReference type="ARBA" id="ARBA00009450"/>
    </source>
</evidence>
<dbReference type="Pfam" id="PF22461">
    <property type="entry name" value="SLBB_2"/>
    <property type="match status" value="1"/>
</dbReference>
<keyword evidence="10" id="KW-0626">Porin</keyword>
<keyword evidence="19" id="KW-1185">Reference proteome</keyword>
<reference evidence="18 19" key="1">
    <citation type="submission" date="2019-03" db="EMBL/GenBank/DDBJ databases">
        <authorList>
            <person name="Che Y."/>
            <person name="Zhou L."/>
        </authorList>
    </citation>
    <scope>NUCLEOTIDE SEQUENCE [LARGE SCALE GENOMIC DNA]</scope>
    <source>
        <strain evidence="18 19">AIFJ1607</strain>
    </source>
</reference>
<keyword evidence="12" id="KW-0564">Palmitate</keyword>
<keyword evidence="4" id="KW-1134">Transmembrane beta strand</keyword>
<evidence type="ECO:0000256" key="15">
    <source>
        <dbReference type="SAM" id="SignalP"/>
    </source>
</evidence>
<evidence type="ECO:0000256" key="9">
    <source>
        <dbReference type="ARBA" id="ARBA00023065"/>
    </source>
</evidence>
<dbReference type="Gene3D" id="3.30.1950.10">
    <property type="entry name" value="wza like domain"/>
    <property type="match status" value="1"/>
</dbReference>
<evidence type="ECO:0000256" key="14">
    <source>
        <dbReference type="ARBA" id="ARBA00023288"/>
    </source>
</evidence>
<feature type="chain" id="PRO_5020284384" evidence="15">
    <location>
        <begin position="33"/>
        <end position="391"/>
    </location>
</feature>
<evidence type="ECO:0000256" key="11">
    <source>
        <dbReference type="ARBA" id="ARBA00023136"/>
    </source>
</evidence>
<feature type="domain" description="SLBB" evidence="17">
    <location>
        <begin position="261"/>
        <end position="359"/>
    </location>
</feature>
<dbReference type="Gene3D" id="3.10.560.10">
    <property type="entry name" value="Outer membrane lipoprotein wza domain like"/>
    <property type="match status" value="2"/>
</dbReference>
<organism evidence="18 19">
    <name type="scientific">Actinobacillus indolicus</name>
    <dbReference type="NCBI Taxonomy" id="51049"/>
    <lineage>
        <taxon>Bacteria</taxon>
        <taxon>Pseudomonadati</taxon>
        <taxon>Pseudomonadota</taxon>
        <taxon>Gammaproteobacteria</taxon>
        <taxon>Pasteurellales</taxon>
        <taxon>Pasteurellaceae</taxon>
        <taxon>Actinobacillus</taxon>
    </lineage>
</organism>
<evidence type="ECO:0000256" key="5">
    <source>
        <dbReference type="ARBA" id="ARBA00022597"/>
    </source>
</evidence>
<dbReference type="GO" id="GO:0015159">
    <property type="term" value="F:polysaccharide transmembrane transporter activity"/>
    <property type="evidence" value="ECO:0007669"/>
    <property type="project" value="InterPro"/>
</dbReference>
<keyword evidence="9" id="KW-0406">Ion transport</keyword>
<dbReference type="GO" id="GO:0009279">
    <property type="term" value="C:cell outer membrane"/>
    <property type="evidence" value="ECO:0007669"/>
    <property type="project" value="UniProtKB-SubCell"/>
</dbReference>
<dbReference type="Proteomes" id="UP000294444">
    <property type="component" value="Chromosome"/>
</dbReference>
<keyword evidence="3" id="KW-0813">Transport</keyword>
<evidence type="ECO:0000259" key="16">
    <source>
        <dbReference type="Pfam" id="PF02563"/>
    </source>
</evidence>
<gene>
    <name evidence="18" type="ORF">EXH44_04305</name>
</gene>
<feature type="signal peptide" evidence="15">
    <location>
        <begin position="1"/>
        <end position="32"/>
    </location>
</feature>
<comment type="similarity">
    <text evidence="2">Belongs to the BexD/CtrA/VexA family.</text>
</comment>
<dbReference type="GO" id="GO:0015288">
    <property type="term" value="F:porin activity"/>
    <property type="evidence" value="ECO:0007669"/>
    <property type="project" value="UniProtKB-KW"/>
</dbReference>
<dbReference type="KEGG" id="aio:EXH44_04305"/>
<evidence type="ECO:0000256" key="10">
    <source>
        <dbReference type="ARBA" id="ARBA00023114"/>
    </source>
</evidence>
<evidence type="ECO:0000313" key="18">
    <source>
        <dbReference type="EMBL" id="QBQ64734.1"/>
    </source>
</evidence>
<keyword evidence="7 15" id="KW-0732">Signal</keyword>
<dbReference type="RefSeq" id="WP_162857523.1">
    <property type="nucleotide sequence ID" value="NZ_CP038145.1"/>
</dbReference>
<dbReference type="PANTHER" id="PTHR33619:SF3">
    <property type="entry name" value="POLYSACCHARIDE EXPORT PROTEIN GFCE-RELATED"/>
    <property type="match status" value="1"/>
</dbReference>
<evidence type="ECO:0000313" key="19">
    <source>
        <dbReference type="Proteomes" id="UP000294444"/>
    </source>
</evidence>
<evidence type="ECO:0000256" key="3">
    <source>
        <dbReference type="ARBA" id="ARBA00022448"/>
    </source>
</evidence>
<feature type="domain" description="Polysaccharide export protein N-terminal" evidence="16">
    <location>
        <begin position="86"/>
        <end position="170"/>
    </location>
</feature>
<keyword evidence="11" id="KW-0472">Membrane</keyword>
<evidence type="ECO:0000256" key="4">
    <source>
        <dbReference type="ARBA" id="ARBA00022452"/>
    </source>
</evidence>
<dbReference type="InterPro" id="IPR054765">
    <property type="entry name" value="SLBB_dom"/>
</dbReference>
<dbReference type="InterPro" id="IPR003715">
    <property type="entry name" value="Poly_export_N"/>
</dbReference>
<dbReference type="GO" id="GO:0046930">
    <property type="term" value="C:pore complex"/>
    <property type="evidence" value="ECO:0007669"/>
    <property type="project" value="UniProtKB-KW"/>
</dbReference>
<accession>A0A4P7CL49</accession>
<dbReference type="GO" id="GO:0006811">
    <property type="term" value="P:monoatomic ion transport"/>
    <property type="evidence" value="ECO:0007669"/>
    <property type="project" value="UniProtKB-KW"/>
</dbReference>
<evidence type="ECO:0000256" key="13">
    <source>
        <dbReference type="ARBA" id="ARBA00023237"/>
    </source>
</evidence>
<keyword evidence="14" id="KW-0449">Lipoprotein</keyword>
<dbReference type="InterPro" id="IPR049712">
    <property type="entry name" value="Poly_export"/>
</dbReference>
<evidence type="ECO:0000256" key="8">
    <source>
        <dbReference type="ARBA" id="ARBA00023047"/>
    </source>
</evidence>
<dbReference type="Pfam" id="PF02563">
    <property type="entry name" value="Poly_export"/>
    <property type="match status" value="1"/>
</dbReference>
<evidence type="ECO:0000256" key="12">
    <source>
        <dbReference type="ARBA" id="ARBA00023139"/>
    </source>
</evidence>
<name>A0A4P7CL49_9PAST</name>
<proteinExistence type="inferred from homology"/>
<sequence length="391" mass="42067">MNMPKYKKLLPLVAVIMLSACSSLPTSGPSYSKVTEVNGNQQLPDVNLVELNNQIVQTLYRAQESQLFSGFDGLQGRGGYAGTANVGDMLEISIWEAPPAVLFGGTLSIEGQGSSHLTQLPPQMVSKNGTISVPFVGNISVAGKTPESIQAQIVSSLARKANQPQALVRIVNNNSSDVTVIRQGNTIRMPLTSGGERVLDAVSAVGGAQADIQDVTIQLTRGHQVKTLAFETLIADPTQNITLRSGDVVSLLTTPYSFTGLGAVGTNQQVKFSTRGITLAEAIGKMGGLIDDRSDPRGVFVFRHIPFGQLDLEQQQIWEAKGYGVGIDVPTVYQVDLLDPKSMFLLQRFPMQDKDIVYVSNAPLAEFQKFLRMIFSLTSPVTSTISNVKAL</sequence>
<dbReference type="EMBL" id="CP038145">
    <property type="protein sequence ID" value="QBQ64734.1"/>
    <property type="molecule type" value="Genomic_DNA"/>
</dbReference>
<dbReference type="PANTHER" id="PTHR33619">
    <property type="entry name" value="POLYSACCHARIDE EXPORT PROTEIN GFCE-RELATED"/>
    <property type="match status" value="1"/>
</dbReference>